<dbReference type="PRINTS" id="PR00081">
    <property type="entry name" value="GDHRDH"/>
</dbReference>
<name>A0ABW2BAT6_9RHOB</name>
<dbReference type="InterPro" id="IPR002347">
    <property type="entry name" value="SDR_fam"/>
</dbReference>
<reference evidence="4" key="1">
    <citation type="journal article" date="2019" name="Int. J. Syst. Evol. Microbiol.">
        <title>The Global Catalogue of Microorganisms (GCM) 10K type strain sequencing project: providing services to taxonomists for standard genome sequencing and annotation.</title>
        <authorList>
            <consortium name="The Broad Institute Genomics Platform"/>
            <consortium name="The Broad Institute Genome Sequencing Center for Infectious Disease"/>
            <person name="Wu L."/>
            <person name="Ma J."/>
        </authorList>
    </citation>
    <scope>NUCLEOTIDE SEQUENCE [LARGE SCALE GENOMIC DNA]</scope>
    <source>
        <strain evidence="4">CCUG 66188</strain>
    </source>
</reference>
<gene>
    <name evidence="3" type="ORF">ACFQFQ_28350</name>
</gene>
<protein>
    <submittedName>
        <fullName evidence="3">SDR family NAD(P)-dependent oxidoreductase</fullName>
        <ecNumber evidence="3">1.1.1.-</ecNumber>
    </submittedName>
</protein>
<dbReference type="Pfam" id="PF13561">
    <property type="entry name" value="adh_short_C2"/>
    <property type="match status" value="1"/>
</dbReference>
<dbReference type="CDD" id="cd05233">
    <property type="entry name" value="SDR_c"/>
    <property type="match status" value="1"/>
</dbReference>
<comment type="caution">
    <text evidence="3">The sequence shown here is derived from an EMBL/GenBank/DDBJ whole genome shotgun (WGS) entry which is preliminary data.</text>
</comment>
<dbReference type="Proteomes" id="UP001596353">
    <property type="component" value="Unassembled WGS sequence"/>
</dbReference>
<comment type="similarity">
    <text evidence="1">Belongs to the short-chain dehydrogenases/reductases (SDR) family.</text>
</comment>
<evidence type="ECO:0000313" key="4">
    <source>
        <dbReference type="Proteomes" id="UP001596353"/>
    </source>
</evidence>
<keyword evidence="2 3" id="KW-0560">Oxidoreductase</keyword>
<dbReference type="EC" id="1.1.1.-" evidence="3"/>
<evidence type="ECO:0000256" key="2">
    <source>
        <dbReference type="ARBA" id="ARBA00023002"/>
    </source>
</evidence>
<sequence>MNRLAGKRAAIIGAGSVGEGWGNGKATAALFAREGASLLCVDRNQDAAEATAELIRSEGGTAEVLAADVTDHEAGAQVMARMQALWGGIDILDYNVGISQAGGVLDTDDEAWARVFDINLTGAMRMVRAVLPAMRAQKSGAIVFVSSLAAVYSAPYSYVSYEVSKMGLVRLARSVARENAPYQIRSNVLLPGVIDTPHVTAFVDGETDPATLAANRAAMVPMGRQGTAWDVARAALFLASEEAAYITGVELRVDGGLTA</sequence>
<dbReference type="PRINTS" id="PR00080">
    <property type="entry name" value="SDRFAMILY"/>
</dbReference>
<accession>A0ABW2BAT6</accession>
<organism evidence="3 4">
    <name type="scientific">Sulfitobacter porphyrae</name>
    <dbReference type="NCBI Taxonomy" id="1246864"/>
    <lineage>
        <taxon>Bacteria</taxon>
        <taxon>Pseudomonadati</taxon>
        <taxon>Pseudomonadota</taxon>
        <taxon>Alphaproteobacteria</taxon>
        <taxon>Rhodobacterales</taxon>
        <taxon>Roseobacteraceae</taxon>
        <taxon>Sulfitobacter</taxon>
    </lineage>
</organism>
<dbReference type="PANTHER" id="PTHR24321">
    <property type="entry name" value="DEHYDROGENASES, SHORT CHAIN"/>
    <property type="match status" value="1"/>
</dbReference>
<dbReference type="GO" id="GO:0016491">
    <property type="term" value="F:oxidoreductase activity"/>
    <property type="evidence" value="ECO:0007669"/>
    <property type="project" value="UniProtKB-KW"/>
</dbReference>
<evidence type="ECO:0000256" key="1">
    <source>
        <dbReference type="ARBA" id="ARBA00006484"/>
    </source>
</evidence>
<dbReference type="InterPro" id="IPR036291">
    <property type="entry name" value="NAD(P)-bd_dom_sf"/>
</dbReference>
<evidence type="ECO:0000313" key="3">
    <source>
        <dbReference type="EMBL" id="MFC6762579.1"/>
    </source>
</evidence>
<dbReference type="Gene3D" id="3.40.50.720">
    <property type="entry name" value="NAD(P)-binding Rossmann-like Domain"/>
    <property type="match status" value="1"/>
</dbReference>
<dbReference type="SUPFAM" id="SSF51735">
    <property type="entry name" value="NAD(P)-binding Rossmann-fold domains"/>
    <property type="match status" value="1"/>
</dbReference>
<proteinExistence type="inferred from homology"/>
<dbReference type="PANTHER" id="PTHR24321:SF15">
    <property type="entry name" value="OXIDOREDUCTASE UCPA"/>
    <property type="match status" value="1"/>
</dbReference>
<dbReference type="EMBL" id="JBHSWG010000004">
    <property type="protein sequence ID" value="MFC6762579.1"/>
    <property type="molecule type" value="Genomic_DNA"/>
</dbReference>
<keyword evidence="4" id="KW-1185">Reference proteome</keyword>